<dbReference type="InterPro" id="IPR023050">
    <property type="entry name" value="PyrR"/>
</dbReference>
<dbReference type="Proteomes" id="UP000435304">
    <property type="component" value="Unassembled WGS sequence"/>
</dbReference>
<dbReference type="InterPro" id="IPR029057">
    <property type="entry name" value="PRTase-like"/>
</dbReference>
<organism evidence="7 8">
    <name type="scientific">Auraticoccus cholistanensis</name>
    <dbReference type="NCBI Taxonomy" id="2656650"/>
    <lineage>
        <taxon>Bacteria</taxon>
        <taxon>Bacillati</taxon>
        <taxon>Actinomycetota</taxon>
        <taxon>Actinomycetes</taxon>
        <taxon>Propionibacteriales</taxon>
        <taxon>Propionibacteriaceae</taxon>
        <taxon>Auraticoccus</taxon>
    </lineage>
</organism>
<keyword evidence="4 7" id="KW-0808">Transferase</keyword>
<comment type="caution">
    <text evidence="7">The sequence shown here is derived from an EMBL/GenBank/DDBJ whole genome shotgun (WGS) entry which is preliminary data.</text>
</comment>
<proteinExistence type="inferred from homology"/>
<evidence type="ECO:0000313" key="7">
    <source>
        <dbReference type="EMBL" id="MVA77661.1"/>
    </source>
</evidence>
<dbReference type="Pfam" id="PF00156">
    <property type="entry name" value="Pribosyltran"/>
    <property type="match status" value="1"/>
</dbReference>
<evidence type="ECO:0000256" key="3">
    <source>
        <dbReference type="ARBA" id="ARBA00023163"/>
    </source>
</evidence>
<name>A0A6A9V2C5_9ACTN</name>
<evidence type="ECO:0000259" key="6">
    <source>
        <dbReference type="Pfam" id="PF00156"/>
    </source>
</evidence>
<dbReference type="NCBIfam" id="NF003547">
    <property type="entry name" value="PRK05205.1-3"/>
    <property type="match status" value="1"/>
</dbReference>
<dbReference type="AlphaFoldDB" id="A0A6A9V2C5"/>
<gene>
    <name evidence="4 7" type="primary">pyrR</name>
    <name evidence="7" type="ORF">GC722_16800</name>
</gene>
<dbReference type="FunFam" id="3.40.50.2020:FF:000020">
    <property type="entry name" value="Bifunctional protein PyrR"/>
    <property type="match status" value="1"/>
</dbReference>
<dbReference type="GO" id="GO:0004845">
    <property type="term" value="F:uracil phosphoribosyltransferase activity"/>
    <property type="evidence" value="ECO:0007669"/>
    <property type="project" value="UniProtKB-UniRule"/>
</dbReference>
<dbReference type="EC" id="2.4.2.9" evidence="4"/>
<dbReference type="NCBIfam" id="NF003549">
    <property type="entry name" value="PRK05205.1-5"/>
    <property type="match status" value="1"/>
</dbReference>
<reference evidence="7 8" key="1">
    <citation type="submission" date="2019-12" db="EMBL/GenBank/DDBJ databases">
        <title>Auraticoccus cholistani sp. nov., an actinomycete isolated from soil of Cholistan desert.</title>
        <authorList>
            <person name="Cheema M.T."/>
        </authorList>
    </citation>
    <scope>NUCLEOTIDE SEQUENCE [LARGE SCALE GENOMIC DNA]</scope>
    <source>
        <strain evidence="7 8">F435</strain>
    </source>
</reference>
<feature type="short sequence motif" description="PRPP-binding" evidence="4">
    <location>
        <begin position="134"/>
        <end position="146"/>
    </location>
</feature>
<dbReference type="CDD" id="cd06223">
    <property type="entry name" value="PRTases_typeI"/>
    <property type="match status" value="1"/>
</dbReference>
<accession>A0A6A9V2C5</accession>
<dbReference type="InterPro" id="IPR000836">
    <property type="entry name" value="PRTase_dom"/>
</dbReference>
<keyword evidence="8" id="KW-1185">Reference proteome</keyword>
<dbReference type="GO" id="GO:0006355">
    <property type="term" value="P:regulation of DNA-templated transcription"/>
    <property type="evidence" value="ECO:0007669"/>
    <property type="project" value="UniProtKB-UniRule"/>
</dbReference>
<keyword evidence="2 4" id="KW-0805">Transcription regulation</keyword>
<comment type="function">
    <text evidence="4">Also displays a weak uracil phosphoribosyltransferase activity which is not physiologically significant.</text>
</comment>
<dbReference type="InterPro" id="IPR050137">
    <property type="entry name" value="PyrR_bifunctional"/>
</dbReference>
<protein>
    <recommendedName>
        <fullName evidence="4">Bifunctional protein PyrR</fullName>
    </recommendedName>
    <domain>
        <recommendedName>
            <fullName evidence="4">Pyrimidine operon regulatory protein</fullName>
        </recommendedName>
    </domain>
    <domain>
        <recommendedName>
            <fullName evidence="4">Uracil phosphoribosyltransferase</fullName>
            <shortName evidence="4">UPRTase</shortName>
            <ecNumber evidence="4">2.4.2.9</ecNumber>
        </recommendedName>
    </domain>
</protein>
<comment type="similarity">
    <text evidence="1 4">Belongs to the purine/pyrimidine phosphoribosyltransferase family. PyrR subfamily.</text>
</comment>
<dbReference type="PANTHER" id="PTHR11608">
    <property type="entry name" value="BIFUNCTIONAL PROTEIN PYRR"/>
    <property type="match status" value="1"/>
</dbReference>
<comment type="function">
    <text evidence="4">Regulates the transcription of the pyrimidine nucleotide (pyr) operon in response to exogenous pyrimidines.</text>
</comment>
<dbReference type="HAMAP" id="MF_01219">
    <property type="entry name" value="PyrR"/>
    <property type="match status" value="1"/>
</dbReference>
<evidence type="ECO:0000256" key="4">
    <source>
        <dbReference type="HAMAP-Rule" id="MF_01219"/>
    </source>
</evidence>
<keyword evidence="4 7" id="KW-0328">Glycosyltransferase</keyword>
<feature type="domain" description="Phosphoribosyltransferase" evidence="6">
    <location>
        <begin position="49"/>
        <end position="183"/>
    </location>
</feature>
<dbReference type="SUPFAM" id="SSF53271">
    <property type="entry name" value="PRTase-like"/>
    <property type="match status" value="1"/>
</dbReference>
<dbReference type="PANTHER" id="PTHR11608:SF0">
    <property type="entry name" value="BIFUNCTIONAL PROTEIN PYRR"/>
    <property type="match status" value="1"/>
</dbReference>
<dbReference type="Gene3D" id="3.40.50.2020">
    <property type="match status" value="1"/>
</dbReference>
<dbReference type="EMBL" id="WPCU01000010">
    <property type="protein sequence ID" value="MVA77661.1"/>
    <property type="molecule type" value="Genomic_DNA"/>
</dbReference>
<comment type="catalytic activity">
    <reaction evidence="4">
        <text>UMP + diphosphate = 5-phospho-alpha-D-ribose 1-diphosphate + uracil</text>
        <dbReference type="Rhea" id="RHEA:13017"/>
        <dbReference type="ChEBI" id="CHEBI:17568"/>
        <dbReference type="ChEBI" id="CHEBI:33019"/>
        <dbReference type="ChEBI" id="CHEBI:57865"/>
        <dbReference type="ChEBI" id="CHEBI:58017"/>
        <dbReference type="EC" id="2.4.2.9"/>
    </reaction>
</comment>
<evidence type="ECO:0000256" key="5">
    <source>
        <dbReference type="SAM" id="MobiDB-lite"/>
    </source>
</evidence>
<evidence type="ECO:0000313" key="8">
    <source>
        <dbReference type="Proteomes" id="UP000435304"/>
    </source>
</evidence>
<evidence type="ECO:0000256" key="1">
    <source>
        <dbReference type="ARBA" id="ARBA00005565"/>
    </source>
</evidence>
<feature type="region of interest" description="Disordered" evidence="5">
    <location>
        <begin position="15"/>
        <end position="39"/>
    </location>
</feature>
<evidence type="ECO:0000256" key="2">
    <source>
        <dbReference type="ARBA" id="ARBA00023015"/>
    </source>
</evidence>
<keyword evidence="3 4" id="KW-0804">Transcription</keyword>
<sequence>MLVSPLTALRLVHLRGTPQTPTDHDEPGSTVPRTPDPATGRVVIDAAEMSRTLTRMAHQVLEANHGARDLVVLGIPTRGVPLARRLAGLMADVEGHPVPVGQLDVTMYRDDLRTQPTRPVGRTVLPAEIDGAVVVLVDDVLYSGRTVVAALDALSDLGRPAAVRLAVLVDRGHRQVPVRADHVGKNLPTASHERVQVRLEEIDGVDDVTISRVLEGSRAEDSQAEGSR</sequence>